<gene>
    <name evidence="2" type="primary">C12orf45</name>
    <name evidence="2" type="ORF">BLAG_LOCUS19999</name>
</gene>
<dbReference type="InterPro" id="IPR027921">
    <property type="entry name" value="NOPCHAP1"/>
</dbReference>
<reference evidence="2" key="1">
    <citation type="submission" date="2022-01" db="EMBL/GenBank/DDBJ databases">
        <authorList>
            <person name="Braso-Vives M."/>
        </authorList>
    </citation>
    <scope>NUCLEOTIDE SEQUENCE</scope>
</reference>
<dbReference type="AlphaFoldDB" id="A0A8K0A1W4"/>
<dbReference type="PANTHER" id="PTHR28674">
    <property type="entry name" value="SIMILAR TO DNA SEGMENT, CHR 10, WAYNE STATE UNIVERSITY 102,-EXPRESSED"/>
    <property type="match status" value="1"/>
</dbReference>
<feature type="compositionally biased region" description="Basic and acidic residues" evidence="1">
    <location>
        <begin position="7"/>
        <end position="18"/>
    </location>
</feature>
<feature type="compositionally biased region" description="Basic and acidic residues" evidence="1">
    <location>
        <begin position="145"/>
        <end position="155"/>
    </location>
</feature>
<dbReference type="GO" id="GO:0000492">
    <property type="term" value="P:box C/D snoRNP assembly"/>
    <property type="evidence" value="ECO:0007669"/>
    <property type="project" value="InterPro"/>
</dbReference>
<feature type="compositionally biased region" description="Polar residues" evidence="1">
    <location>
        <begin position="192"/>
        <end position="203"/>
    </location>
</feature>
<feature type="region of interest" description="Disordered" evidence="1">
    <location>
        <begin position="1"/>
        <end position="28"/>
    </location>
</feature>
<dbReference type="PANTHER" id="PTHR28674:SF1">
    <property type="entry name" value="NOP PROTEIN CHAPERONE 1"/>
    <property type="match status" value="1"/>
</dbReference>
<dbReference type="Proteomes" id="UP000838412">
    <property type="component" value="Chromosome 5"/>
</dbReference>
<proteinExistence type="predicted"/>
<protein>
    <submittedName>
        <fullName evidence="2">C12orf45 protein</fullName>
    </submittedName>
</protein>
<feature type="compositionally biased region" description="Low complexity" evidence="1">
    <location>
        <begin position="121"/>
        <end position="130"/>
    </location>
</feature>
<feature type="compositionally biased region" description="Acidic residues" evidence="1">
    <location>
        <begin position="131"/>
        <end position="140"/>
    </location>
</feature>
<evidence type="ECO:0000256" key="1">
    <source>
        <dbReference type="SAM" id="MobiDB-lite"/>
    </source>
</evidence>
<name>A0A8K0A1W4_BRALA</name>
<dbReference type="Pfam" id="PF15370">
    <property type="entry name" value="NOPCHAP1"/>
    <property type="match status" value="1"/>
</dbReference>
<dbReference type="EMBL" id="OV696690">
    <property type="protein sequence ID" value="CAH1266396.1"/>
    <property type="molecule type" value="Genomic_DNA"/>
</dbReference>
<dbReference type="GO" id="GO:0062064">
    <property type="term" value="F:box C/D methylation guide snoRNP complex binding"/>
    <property type="evidence" value="ECO:0007669"/>
    <property type="project" value="TreeGrafter"/>
</dbReference>
<feature type="region of interest" description="Disordered" evidence="1">
    <location>
        <begin position="119"/>
        <end position="203"/>
    </location>
</feature>
<dbReference type="OrthoDB" id="1112980at2759"/>
<keyword evidence="3" id="KW-1185">Reference proteome</keyword>
<evidence type="ECO:0000313" key="2">
    <source>
        <dbReference type="EMBL" id="CAH1266396.1"/>
    </source>
</evidence>
<organism evidence="2 3">
    <name type="scientific">Branchiostoma lanceolatum</name>
    <name type="common">Common lancelet</name>
    <name type="synonym">Amphioxus lanceolatum</name>
    <dbReference type="NCBI Taxonomy" id="7740"/>
    <lineage>
        <taxon>Eukaryota</taxon>
        <taxon>Metazoa</taxon>
        <taxon>Chordata</taxon>
        <taxon>Cephalochordata</taxon>
        <taxon>Leptocardii</taxon>
        <taxon>Amphioxiformes</taxon>
        <taxon>Branchiostomatidae</taxon>
        <taxon>Branchiostoma</taxon>
    </lineage>
</organism>
<evidence type="ECO:0000313" key="3">
    <source>
        <dbReference type="Proteomes" id="UP000838412"/>
    </source>
</evidence>
<accession>A0A8K0A1W4</accession>
<sequence length="203" mass="22059">MSNLESTSKDHKDLKTEGEECGGTGEKVLRHSSELLQIGTESCPSSLLLQKKSSTRTRGSLETFRPPPSAVLSSVKRFLPQLSAANEQLQMAAPGQLDIQNVEHCDGPVIEMDLALIPTCEDSSSSSSESSSEDEEEEMDAAGLHGDDQSEDRDAATLMGELLIGSNQHGLIIEKQSSEEEEEEDMQLVSMEMTNQTTGMQQQ</sequence>